<dbReference type="InterPro" id="IPR036576">
    <property type="entry name" value="WRKY_dom_sf"/>
</dbReference>
<name>A0A392S252_9FABA</name>
<evidence type="ECO:0000256" key="3">
    <source>
        <dbReference type="ARBA" id="ARBA00023125"/>
    </source>
</evidence>
<reference evidence="7 8" key="1">
    <citation type="journal article" date="2018" name="Front. Plant Sci.">
        <title>Red Clover (Trifolium pratense) and Zigzag Clover (T. medium) - A Picture of Genomic Similarities and Differences.</title>
        <authorList>
            <person name="Dluhosova J."/>
            <person name="Istvanek J."/>
            <person name="Nedelnik J."/>
            <person name="Repkova J."/>
        </authorList>
    </citation>
    <scope>NUCLEOTIDE SEQUENCE [LARGE SCALE GENOMIC DNA]</scope>
    <source>
        <strain evidence="8">cv. 10/8</strain>
        <tissue evidence="7">Leaf</tissue>
    </source>
</reference>
<evidence type="ECO:0000256" key="2">
    <source>
        <dbReference type="ARBA" id="ARBA00023015"/>
    </source>
</evidence>
<evidence type="ECO:0000256" key="5">
    <source>
        <dbReference type="ARBA" id="ARBA00023242"/>
    </source>
</evidence>
<dbReference type="SUPFAM" id="SSF118290">
    <property type="entry name" value="WRKY DNA-binding domain"/>
    <property type="match status" value="1"/>
</dbReference>
<comment type="caution">
    <text evidence="7">The sequence shown here is derived from an EMBL/GenBank/DDBJ whole genome shotgun (WGS) entry which is preliminary data.</text>
</comment>
<dbReference type="Pfam" id="PF03106">
    <property type="entry name" value="WRKY"/>
    <property type="match status" value="1"/>
</dbReference>
<dbReference type="PROSITE" id="PS50811">
    <property type="entry name" value="WRKY"/>
    <property type="match status" value="1"/>
</dbReference>
<evidence type="ECO:0000259" key="6">
    <source>
        <dbReference type="PROSITE" id="PS50811"/>
    </source>
</evidence>
<keyword evidence="2" id="KW-0805">Transcription regulation</keyword>
<sequence length="37" mass="4092">MVRVAVIGVKIADILADDYPWRKYGQKSIKGIIVSMG</sequence>
<keyword evidence="5" id="KW-0539">Nucleus</keyword>
<dbReference type="EMBL" id="LXQA010305494">
    <property type="protein sequence ID" value="MCI42512.1"/>
    <property type="molecule type" value="Genomic_DNA"/>
</dbReference>
<keyword evidence="4" id="KW-0804">Transcription</keyword>
<feature type="domain" description="WRKY" evidence="6">
    <location>
        <begin position="10"/>
        <end position="37"/>
    </location>
</feature>
<protein>
    <recommendedName>
        <fullName evidence="6">WRKY domain-containing protein</fullName>
    </recommendedName>
</protein>
<dbReference type="InterPro" id="IPR003657">
    <property type="entry name" value="WRKY_dom"/>
</dbReference>
<dbReference type="AlphaFoldDB" id="A0A392S252"/>
<evidence type="ECO:0000256" key="1">
    <source>
        <dbReference type="ARBA" id="ARBA00004123"/>
    </source>
</evidence>
<feature type="non-terminal residue" evidence="7">
    <location>
        <position position="37"/>
    </location>
</feature>
<evidence type="ECO:0000313" key="8">
    <source>
        <dbReference type="Proteomes" id="UP000265520"/>
    </source>
</evidence>
<dbReference type="GO" id="GO:0005634">
    <property type="term" value="C:nucleus"/>
    <property type="evidence" value="ECO:0007669"/>
    <property type="project" value="UniProtKB-SubCell"/>
</dbReference>
<dbReference type="GO" id="GO:0003700">
    <property type="term" value="F:DNA-binding transcription factor activity"/>
    <property type="evidence" value="ECO:0007669"/>
    <property type="project" value="InterPro"/>
</dbReference>
<proteinExistence type="predicted"/>
<dbReference type="GO" id="GO:0043565">
    <property type="term" value="F:sequence-specific DNA binding"/>
    <property type="evidence" value="ECO:0007669"/>
    <property type="project" value="InterPro"/>
</dbReference>
<dbReference type="Gene3D" id="2.20.25.80">
    <property type="entry name" value="WRKY domain"/>
    <property type="match status" value="1"/>
</dbReference>
<keyword evidence="3" id="KW-0238">DNA-binding</keyword>
<keyword evidence="8" id="KW-1185">Reference proteome</keyword>
<evidence type="ECO:0000256" key="4">
    <source>
        <dbReference type="ARBA" id="ARBA00023163"/>
    </source>
</evidence>
<organism evidence="7 8">
    <name type="scientific">Trifolium medium</name>
    <dbReference type="NCBI Taxonomy" id="97028"/>
    <lineage>
        <taxon>Eukaryota</taxon>
        <taxon>Viridiplantae</taxon>
        <taxon>Streptophyta</taxon>
        <taxon>Embryophyta</taxon>
        <taxon>Tracheophyta</taxon>
        <taxon>Spermatophyta</taxon>
        <taxon>Magnoliopsida</taxon>
        <taxon>eudicotyledons</taxon>
        <taxon>Gunneridae</taxon>
        <taxon>Pentapetalae</taxon>
        <taxon>rosids</taxon>
        <taxon>fabids</taxon>
        <taxon>Fabales</taxon>
        <taxon>Fabaceae</taxon>
        <taxon>Papilionoideae</taxon>
        <taxon>50 kb inversion clade</taxon>
        <taxon>NPAAA clade</taxon>
        <taxon>Hologalegina</taxon>
        <taxon>IRL clade</taxon>
        <taxon>Trifolieae</taxon>
        <taxon>Trifolium</taxon>
    </lineage>
</organism>
<accession>A0A392S252</accession>
<dbReference type="Proteomes" id="UP000265520">
    <property type="component" value="Unassembled WGS sequence"/>
</dbReference>
<evidence type="ECO:0000313" key="7">
    <source>
        <dbReference type="EMBL" id="MCI42512.1"/>
    </source>
</evidence>
<comment type="subcellular location">
    <subcellularLocation>
        <location evidence="1">Nucleus</location>
    </subcellularLocation>
</comment>